<gene>
    <name evidence="1" type="ORF">H8R25_00585</name>
</gene>
<name>A0A923SI38_9FLAO</name>
<comment type="caution">
    <text evidence="1">The sequence shown here is derived from an EMBL/GenBank/DDBJ whole genome shotgun (WGS) entry which is preliminary data.</text>
</comment>
<sequence>MKKIAVIIILVLFLKPVFPVIEYAVDYDYISTVLCINKDKPALQCNGKCHLMQELAKAADEEKAASTSSNNKKVNAYTINDLFVQNVNEFVFDSGSYATAVVMNSKYTNLYSSIDTNRIFHPPIFIS</sequence>
<protein>
    <submittedName>
        <fullName evidence="1">Uncharacterized protein</fullName>
    </submittedName>
</protein>
<keyword evidence="2" id="KW-1185">Reference proteome</keyword>
<dbReference type="Proteomes" id="UP000641454">
    <property type="component" value="Unassembled WGS sequence"/>
</dbReference>
<evidence type="ECO:0000313" key="1">
    <source>
        <dbReference type="EMBL" id="MBC5842938.1"/>
    </source>
</evidence>
<dbReference type="AlphaFoldDB" id="A0A923SI38"/>
<organism evidence="1 2">
    <name type="scientific">Flavobacterium muglaense</name>
    <dbReference type="NCBI Taxonomy" id="2764716"/>
    <lineage>
        <taxon>Bacteria</taxon>
        <taxon>Pseudomonadati</taxon>
        <taxon>Bacteroidota</taxon>
        <taxon>Flavobacteriia</taxon>
        <taxon>Flavobacteriales</taxon>
        <taxon>Flavobacteriaceae</taxon>
        <taxon>Flavobacterium</taxon>
    </lineage>
</organism>
<dbReference type="EMBL" id="JACRUL010000001">
    <property type="protein sequence ID" value="MBC5842938.1"/>
    <property type="molecule type" value="Genomic_DNA"/>
</dbReference>
<evidence type="ECO:0000313" key="2">
    <source>
        <dbReference type="Proteomes" id="UP000641454"/>
    </source>
</evidence>
<dbReference type="RefSeq" id="WP_187016636.1">
    <property type="nucleotide sequence ID" value="NZ_JACRUK010000001.1"/>
</dbReference>
<proteinExistence type="predicted"/>
<reference evidence="1 2" key="1">
    <citation type="submission" date="2020-08" db="EMBL/GenBank/DDBJ databases">
        <title>Description of novel Flavobacterium F-392 isolate.</title>
        <authorList>
            <person name="Saticioglu I.B."/>
            <person name="Duman M."/>
            <person name="Altun S."/>
        </authorList>
    </citation>
    <scope>NUCLEOTIDE SEQUENCE [LARGE SCALE GENOMIC DNA]</scope>
    <source>
        <strain evidence="1 2">F-392</strain>
    </source>
</reference>
<accession>A0A923SI38</accession>